<dbReference type="InterPro" id="IPR050354">
    <property type="entry name" value="F-box/kelch-repeat_ARATH"/>
</dbReference>
<evidence type="ECO:0000259" key="2">
    <source>
        <dbReference type="Pfam" id="PF25210"/>
    </source>
</evidence>
<evidence type="ECO:0000313" key="3">
    <source>
        <dbReference type="EMBL" id="KAF2554661.1"/>
    </source>
</evidence>
<accession>A0A8S9H6P2</accession>
<dbReference type="CDD" id="cd22152">
    <property type="entry name" value="F-box_AtAFR-like"/>
    <property type="match status" value="1"/>
</dbReference>
<dbReference type="SUPFAM" id="SSF117281">
    <property type="entry name" value="Kelch motif"/>
    <property type="match status" value="1"/>
</dbReference>
<organism evidence="3 4">
    <name type="scientific">Brassica cretica</name>
    <name type="common">Mustard</name>
    <dbReference type="NCBI Taxonomy" id="69181"/>
    <lineage>
        <taxon>Eukaryota</taxon>
        <taxon>Viridiplantae</taxon>
        <taxon>Streptophyta</taxon>
        <taxon>Embryophyta</taxon>
        <taxon>Tracheophyta</taxon>
        <taxon>Spermatophyta</taxon>
        <taxon>Magnoliopsida</taxon>
        <taxon>eudicotyledons</taxon>
        <taxon>Gunneridae</taxon>
        <taxon>Pentapetalae</taxon>
        <taxon>rosids</taxon>
        <taxon>malvids</taxon>
        <taxon>Brassicales</taxon>
        <taxon>Brassicaceae</taxon>
        <taxon>Brassiceae</taxon>
        <taxon>Brassica</taxon>
    </lineage>
</organism>
<evidence type="ECO:0000259" key="1">
    <source>
        <dbReference type="Pfam" id="PF00646"/>
    </source>
</evidence>
<dbReference type="AlphaFoldDB" id="A0A8S9H6P2"/>
<dbReference type="InterPro" id="IPR015915">
    <property type="entry name" value="Kelch-typ_b-propeller"/>
</dbReference>
<dbReference type="PANTHER" id="PTHR24414">
    <property type="entry name" value="F-BOX/KELCH-REPEAT PROTEIN SKIP4"/>
    <property type="match status" value="1"/>
</dbReference>
<dbReference type="InterPro" id="IPR006652">
    <property type="entry name" value="Kelch_1"/>
</dbReference>
<reference evidence="3" key="1">
    <citation type="submission" date="2019-12" db="EMBL/GenBank/DDBJ databases">
        <title>Genome sequencing and annotation of Brassica cretica.</title>
        <authorList>
            <person name="Studholme D.J."/>
            <person name="Sarris P.F."/>
        </authorList>
    </citation>
    <scope>NUCLEOTIDE SEQUENCE</scope>
    <source>
        <strain evidence="3">PFS-001/15</strain>
        <tissue evidence="3">Leaf</tissue>
    </source>
</reference>
<dbReference type="Proteomes" id="UP000712281">
    <property type="component" value="Unassembled WGS sequence"/>
</dbReference>
<name>A0A8S9H6P2_BRACR</name>
<protein>
    <recommendedName>
        <fullName evidence="5">F-box domain-containing protein</fullName>
    </recommendedName>
</protein>
<proteinExistence type="predicted"/>
<dbReference type="SMART" id="SM00612">
    <property type="entry name" value="Kelch"/>
    <property type="match status" value="2"/>
</dbReference>
<dbReference type="EMBL" id="QGKW02001940">
    <property type="protein sequence ID" value="KAF2554661.1"/>
    <property type="molecule type" value="Genomic_DNA"/>
</dbReference>
<dbReference type="Pfam" id="PF25210">
    <property type="entry name" value="Kelch_FKB95"/>
    <property type="match status" value="1"/>
</dbReference>
<dbReference type="PANTHER" id="PTHR24414:SF118">
    <property type="entry name" value="F-BOX DOMAIN-CONTAINING PROTEIN"/>
    <property type="match status" value="1"/>
</dbReference>
<evidence type="ECO:0008006" key="5">
    <source>
        <dbReference type="Google" id="ProtNLM"/>
    </source>
</evidence>
<dbReference type="InterPro" id="IPR001810">
    <property type="entry name" value="F-box_dom"/>
</dbReference>
<dbReference type="Pfam" id="PF00646">
    <property type="entry name" value="F-box"/>
    <property type="match status" value="1"/>
</dbReference>
<dbReference type="Gene3D" id="2.120.10.80">
    <property type="entry name" value="Kelch-type beta propeller"/>
    <property type="match status" value="1"/>
</dbReference>
<gene>
    <name evidence="3" type="ORF">F2Q68_00012956</name>
</gene>
<evidence type="ECO:0000313" key="4">
    <source>
        <dbReference type="Proteomes" id="UP000712281"/>
    </source>
</evidence>
<feature type="domain" description="FKB95-like N-terminal Kelch" evidence="2">
    <location>
        <begin position="79"/>
        <end position="376"/>
    </location>
</feature>
<feature type="domain" description="F-box" evidence="1">
    <location>
        <begin position="14"/>
        <end position="50"/>
    </location>
</feature>
<sequence length="480" mass="54673">MSRCDGEEEPKKPRLPEEMVLSCLARVSRWEHASLSLVSKRHRSLLLTPEMYNLRSLFGCTENLIYLCLRIPPDPNPRWFTLSLKPLDRRLVPVRRPYSSYQQPPEASSMVAHGCGIYIMGGRIGGRATSSVMFLDCRSHTWSTLPSMGVARYSAVAGVVDGKIYIFGGCDDRKSSKWGEVFDPKKQTWDALPMPPPNYSLTTMCESIAIKDEKVVSMNGPLTCISYIPSESKWKIGNQETSELNRCWHLIENVVYCCELGGRILWREAREWEEWREVMGLESLRETLAASKLVSYGGRLGDLWESNKPLMLAAGFEITELDEEIPGHKLSNSGPNMLIFWDVLAPRKLEIWCAEVSLERHKDTCQIRGNILWSQPIITLDPPPPHQLHCHILSFWKKLQHMSRIASMANQSDSCWHEKAEMVEADALKLETGEAPEVMETKAQLESELKKHIETVQDIKPRGMEMDSEDDTKKTILLMP</sequence>
<comment type="caution">
    <text evidence="3">The sequence shown here is derived from an EMBL/GenBank/DDBJ whole genome shotgun (WGS) entry which is preliminary data.</text>
</comment>
<dbReference type="InterPro" id="IPR057499">
    <property type="entry name" value="Kelch_FKB95"/>
</dbReference>